<dbReference type="HOGENOM" id="CLU_006354_2_5_9"/>
<evidence type="ECO:0000256" key="10">
    <source>
        <dbReference type="ARBA" id="ARBA00022670"/>
    </source>
</evidence>
<evidence type="ECO:0000256" key="8">
    <source>
        <dbReference type="ARBA" id="ARBA00022475"/>
    </source>
</evidence>
<dbReference type="GO" id="GO:0005886">
    <property type="term" value="C:plasma membrane"/>
    <property type="evidence" value="ECO:0007669"/>
    <property type="project" value="UniProtKB-SubCell"/>
</dbReference>
<gene>
    <name evidence="30" type="primary">pbpF</name>
    <name evidence="30" type="ordered locus">Tph_c11800</name>
</gene>
<dbReference type="EC" id="3.4.16.4" evidence="6"/>
<evidence type="ECO:0000256" key="27">
    <source>
        <dbReference type="SAM" id="MobiDB-lite"/>
    </source>
</evidence>
<evidence type="ECO:0000313" key="31">
    <source>
        <dbReference type="Proteomes" id="UP000000467"/>
    </source>
</evidence>
<dbReference type="KEGG" id="tpz:Tph_c11800"/>
<dbReference type="Gene3D" id="3.40.710.10">
    <property type="entry name" value="DD-peptidase/beta-lactamase superfamily"/>
    <property type="match status" value="1"/>
</dbReference>
<comment type="pathway">
    <text evidence="26">Glycan biosynthesis.</text>
</comment>
<name>K4LH58_THEPS</name>
<dbReference type="GO" id="GO:0009252">
    <property type="term" value="P:peptidoglycan biosynthetic process"/>
    <property type="evidence" value="ECO:0007669"/>
    <property type="project" value="UniProtKB-UniPathway"/>
</dbReference>
<evidence type="ECO:0000256" key="13">
    <source>
        <dbReference type="ARBA" id="ARBA00022692"/>
    </source>
</evidence>
<dbReference type="AlphaFoldDB" id="K4LH58"/>
<evidence type="ECO:0000256" key="2">
    <source>
        <dbReference type="ARBA" id="ARBA00004401"/>
    </source>
</evidence>
<dbReference type="Pfam" id="PF00905">
    <property type="entry name" value="Transpeptidase"/>
    <property type="match status" value="1"/>
</dbReference>
<dbReference type="GO" id="GO:0009002">
    <property type="term" value="F:serine-type D-Ala-D-Ala carboxypeptidase activity"/>
    <property type="evidence" value="ECO:0007669"/>
    <property type="project" value="UniProtKB-EC"/>
</dbReference>
<dbReference type="GO" id="GO:0030288">
    <property type="term" value="C:outer membrane-bounded periplasmic space"/>
    <property type="evidence" value="ECO:0007669"/>
    <property type="project" value="TreeGrafter"/>
</dbReference>
<evidence type="ECO:0000256" key="17">
    <source>
        <dbReference type="ARBA" id="ARBA00022984"/>
    </source>
</evidence>
<feature type="domain" description="Glycosyl transferase family 51" evidence="29">
    <location>
        <begin position="87"/>
        <end position="254"/>
    </location>
</feature>
<evidence type="ECO:0000256" key="7">
    <source>
        <dbReference type="ARBA" id="ARBA00018638"/>
    </source>
</evidence>
<evidence type="ECO:0000256" key="26">
    <source>
        <dbReference type="ARBA" id="ARBA00060592"/>
    </source>
</evidence>
<dbReference type="Gene3D" id="1.10.3810.10">
    <property type="entry name" value="Biosynthetic peptidoglycan transglycosylase-like"/>
    <property type="match status" value="1"/>
</dbReference>
<keyword evidence="31" id="KW-1185">Reference proteome</keyword>
<keyword evidence="10" id="KW-0645">Protease</keyword>
<keyword evidence="20" id="KW-0046">Antibiotic resistance</keyword>
<comment type="pathway">
    <text evidence="3">Cell wall biogenesis; peptidoglycan biosynthesis.</text>
</comment>
<dbReference type="FunFam" id="1.10.3810.10:FF:000001">
    <property type="entry name" value="Penicillin-binding protein 1A"/>
    <property type="match status" value="1"/>
</dbReference>
<keyword evidence="14" id="KW-0378">Hydrolase</keyword>
<comment type="subcellular location">
    <subcellularLocation>
        <location evidence="2">Cell membrane</location>
        <topology evidence="2">Single-pass type II membrane protein</topology>
    </subcellularLocation>
</comment>
<evidence type="ECO:0000256" key="25">
    <source>
        <dbReference type="ARBA" id="ARBA00049902"/>
    </source>
</evidence>
<evidence type="ECO:0000256" key="12">
    <source>
        <dbReference type="ARBA" id="ARBA00022679"/>
    </source>
</evidence>
<dbReference type="eggNOG" id="COG0744">
    <property type="taxonomic scope" value="Bacteria"/>
</dbReference>
<dbReference type="PANTHER" id="PTHR32282">
    <property type="entry name" value="BINDING PROTEIN TRANSPEPTIDASE, PUTATIVE-RELATED"/>
    <property type="match status" value="1"/>
</dbReference>
<evidence type="ECO:0000256" key="6">
    <source>
        <dbReference type="ARBA" id="ARBA00012448"/>
    </source>
</evidence>
<protein>
    <recommendedName>
        <fullName evidence="7">Penicillin-binding protein 1A</fullName>
        <ecNumber evidence="24">2.4.99.28</ecNumber>
        <ecNumber evidence="6">3.4.16.4</ecNumber>
    </recommendedName>
</protein>
<dbReference type="Pfam" id="PF00912">
    <property type="entry name" value="Transgly"/>
    <property type="match status" value="1"/>
</dbReference>
<keyword evidence="21" id="KW-0511">Multifunctional enzyme</keyword>
<evidence type="ECO:0000256" key="5">
    <source>
        <dbReference type="ARBA" id="ARBA00007739"/>
    </source>
</evidence>
<accession>K4LH58</accession>
<dbReference type="PANTHER" id="PTHR32282:SF11">
    <property type="entry name" value="PENICILLIN-BINDING PROTEIN 1B"/>
    <property type="match status" value="1"/>
</dbReference>
<proteinExistence type="inferred from homology"/>
<dbReference type="GO" id="GO:0008955">
    <property type="term" value="F:peptidoglycan glycosyltransferase activity"/>
    <property type="evidence" value="ECO:0007669"/>
    <property type="project" value="UniProtKB-EC"/>
</dbReference>
<evidence type="ECO:0000256" key="15">
    <source>
        <dbReference type="ARBA" id="ARBA00022960"/>
    </source>
</evidence>
<evidence type="ECO:0000256" key="19">
    <source>
        <dbReference type="ARBA" id="ARBA00023136"/>
    </source>
</evidence>
<evidence type="ECO:0000259" key="29">
    <source>
        <dbReference type="Pfam" id="PF00912"/>
    </source>
</evidence>
<dbReference type="UniPathway" id="UPA00219"/>
<keyword evidence="15" id="KW-0133">Cell shape</keyword>
<evidence type="ECO:0000256" key="3">
    <source>
        <dbReference type="ARBA" id="ARBA00004752"/>
    </source>
</evidence>
<keyword evidence="9" id="KW-0121">Carboxypeptidase</keyword>
<evidence type="ECO:0000256" key="1">
    <source>
        <dbReference type="ARBA" id="ARBA00002624"/>
    </source>
</evidence>
<keyword evidence="8" id="KW-1003">Cell membrane</keyword>
<evidence type="ECO:0000256" key="18">
    <source>
        <dbReference type="ARBA" id="ARBA00022989"/>
    </source>
</evidence>
<dbReference type="GO" id="GO:0008658">
    <property type="term" value="F:penicillin binding"/>
    <property type="evidence" value="ECO:0007669"/>
    <property type="project" value="InterPro"/>
</dbReference>
<dbReference type="STRING" id="1089553.Tph_c11800"/>
<dbReference type="EMBL" id="CP003732">
    <property type="protein sequence ID" value="AFV11402.1"/>
    <property type="molecule type" value="Genomic_DNA"/>
</dbReference>
<dbReference type="SUPFAM" id="SSF56601">
    <property type="entry name" value="beta-lactamase/transpeptidase-like"/>
    <property type="match status" value="1"/>
</dbReference>
<evidence type="ECO:0000313" key="30">
    <source>
        <dbReference type="EMBL" id="AFV11402.1"/>
    </source>
</evidence>
<evidence type="ECO:0000256" key="9">
    <source>
        <dbReference type="ARBA" id="ARBA00022645"/>
    </source>
</evidence>
<evidence type="ECO:0000256" key="24">
    <source>
        <dbReference type="ARBA" id="ARBA00044770"/>
    </source>
</evidence>
<comment type="catalytic activity">
    <reaction evidence="23">
        <text>Preferential cleavage: (Ac)2-L-Lys-D-Ala-|-D-Ala. Also transpeptidation of peptidyl-alanyl moieties that are N-acyl substituents of D-alanine.</text>
        <dbReference type="EC" id="3.4.16.4"/>
    </reaction>
</comment>
<reference evidence="30 31" key="1">
    <citation type="journal article" date="2012" name="BMC Genomics">
        <title>Genome-guided analysis of physiological and morphological traits of the fermentative acetate oxidizer Thermacetogenium phaeum.</title>
        <authorList>
            <person name="Oehler D."/>
            <person name="Poehlein A."/>
            <person name="Leimbach A."/>
            <person name="Muller N."/>
            <person name="Daniel R."/>
            <person name="Gottschalk G."/>
            <person name="Schink B."/>
        </authorList>
    </citation>
    <scope>NUCLEOTIDE SEQUENCE [LARGE SCALE GENOMIC DNA]</scope>
    <source>
        <strain evidence="31">ATCC BAA-254 / DSM 26808 / PB</strain>
    </source>
</reference>
<comment type="function">
    <text evidence="1">Cell wall formation. Synthesis of cross-linked peptidoglycan from the lipid intermediates. The enzyme has a penicillin-insensitive transglycosylase N-terminal domain (formation of linear glycan strands) and a penicillin-sensitive transpeptidase C-terminal domain (cross-linking of the peptide subunits).</text>
</comment>
<dbReference type="InterPro" id="IPR001460">
    <property type="entry name" value="PCN-bd_Tpept"/>
</dbReference>
<comment type="similarity">
    <text evidence="5">In the N-terminal section; belongs to the glycosyltransferase 51 family.</text>
</comment>
<keyword evidence="17" id="KW-0573">Peptidoglycan synthesis</keyword>
<evidence type="ECO:0000256" key="21">
    <source>
        <dbReference type="ARBA" id="ARBA00023268"/>
    </source>
</evidence>
<dbReference type="GO" id="GO:0046677">
    <property type="term" value="P:response to antibiotic"/>
    <property type="evidence" value="ECO:0007669"/>
    <property type="project" value="UniProtKB-KW"/>
</dbReference>
<dbReference type="InterPro" id="IPR012338">
    <property type="entry name" value="Beta-lactam/transpept-like"/>
</dbReference>
<comment type="similarity">
    <text evidence="4">In the C-terminal section; belongs to the transpeptidase family.</text>
</comment>
<dbReference type="GO" id="GO:0008360">
    <property type="term" value="P:regulation of cell shape"/>
    <property type="evidence" value="ECO:0007669"/>
    <property type="project" value="UniProtKB-KW"/>
</dbReference>
<feature type="region of interest" description="Disordered" evidence="27">
    <location>
        <begin position="1"/>
        <end position="21"/>
    </location>
</feature>
<keyword evidence="22" id="KW-0961">Cell wall biogenesis/degradation</keyword>
<keyword evidence="13" id="KW-0812">Transmembrane</keyword>
<keyword evidence="19" id="KW-0472">Membrane</keyword>
<dbReference type="InterPro" id="IPR001264">
    <property type="entry name" value="Glyco_trans_51"/>
</dbReference>
<keyword evidence="12" id="KW-0808">Transferase</keyword>
<keyword evidence="16" id="KW-0735">Signal-anchor</keyword>
<dbReference type="InterPro" id="IPR050396">
    <property type="entry name" value="Glycosyltr_51/Transpeptidase"/>
</dbReference>
<evidence type="ECO:0000256" key="4">
    <source>
        <dbReference type="ARBA" id="ARBA00007090"/>
    </source>
</evidence>
<dbReference type="InterPro" id="IPR023346">
    <property type="entry name" value="Lysozyme-like_dom_sf"/>
</dbReference>
<dbReference type="InterPro" id="IPR036950">
    <property type="entry name" value="PBP_transglycosylase"/>
</dbReference>
<evidence type="ECO:0000256" key="16">
    <source>
        <dbReference type="ARBA" id="ARBA00022968"/>
    </source>
</evidence>
<dbReference type="EC" id="2.4.99.28" evidence="24"/>
<evidence type="ECO:0000256" key="11">
    <source>
        <dbReference type="ARBA" id="ARBA00022676"/>
    </source>
</evidence>
<dbReference type="NCBIfam" id="TIGR02074">
    <property type="entry name" value="PBP_1a_fam"/>
    <property type="match status" value="1"/>
</dbReference>
<evidence type="ECO:0000259" key="28">
    <source>
        <dbReference type="Pfam" id="PF00905"/>
    </source>
</evidence>
<organism evidence="30 31">
    <name type="scientific">Thermacetogenium phaeum (strain ATCC BAA-254 / DSM 26808 / PB)</name>
    <dbReference type="NCBI Taxonomy" id="1089553"/>
    <lineage>
        <taxon>Bacteria</taxon>
        <taxon>Bacillati</taxon>
        <taxon>Bacillota</taxon>
        <taxon>Clostridia</taxon>
        <taxon>Thermoanaerobacterales</taxon>
        <taxon>Thermoanaerobacteraceae</taxon>
        <taxon>Thermacetogenium</taxon>
    </lineage>
</organism>
<keyword evidence="18" id="KW-1133">Transmembrane helix</keyword>
<sequence length="814" mass="90363">MSKMPYREMGTQQTKSSGKKKRKKRVSFLRIALLIAVILGIALLCVGCGYVAGAVFSLPEWDPQKLAGSESTIIYDKNSRPASRVFAEENRTPVSLKDLPPYLPEAFIAAEDHRFYEHHGVDLEAIGRALIANLKGGFGAQGGSTITQQLVKNSFLTFEKTFKRKIQEAILAIQVERRYSKDEILEFYLNRIYFGNGAYGIQTASQLYFNKNAKDLTLAESAVLAGIVRSPNNYNPFNSEELAKKRQELVLDLMVKYGKITPAEAEKAKKEKLKYQEGEIASAYDHPYYTDHVISETEQILKEQGLSHEDSQTLIYRGGLKIYTSLDPKVQEKMEEVFADSSFFPADQQGEQVQGAMVLLDNKSGEIVALVGGRKYTQQRSFNRATQAKRQPGSAIKPLAVYAPALEKGITTAMVLEDSPVTFGNKTFHNYDGRYRGLIPMRTAVQWSINTYAVRLLNHIGIDYGYEFVKRFGITSLDPVRDRNLSLALGGITYGISPLEMAGAYSTIANQGVYIKPHAVIKILDRNGNVLYDAKPQKRVVMSEQTAYIMTDLLRTVVKDGTGQRAQLNRPVAGKTGTTENTVDIWFVGYTPEFTGAVWMGFDKEKSIQDRRAAGGYFPALVWKAVMQTATEGLQVRDFPRPGNIVRKTICLKSGKLPNAYCPPNHLISELFVAGTEPKDTCDVHVMAEICPDSGLLATPYCPNRISAVFIKGERGGNGEDQLPTESCNIHGPGSGENDVIVLKVCTDPRHNGTLYLANTPGLLETGGCPPEFVEEVEFKADEAPKLRCPLPDHQVQKIDLLNLNQRRNKTPPE</sequence>
<comment type="catalytic activity">
    <reaction evidence="25">
        <text>[GlcNAc-(1-&gt;4)-Mur2Ac(oyl-L-Ala-gamma-D-Glu-L-Lys-D-Ala-D-Ala)](n)-di-trans,octa-cis-undecaprenyl diphosphate + beta-D-GlcNAc-(1-&gt;4)-Mur2Ac(oyl-L-Ala-gamma-D-Glu-L-Lys-D-Ala-D-Ala)-di-trans,octa-cis-undecaprenyl diphosphate = [GlcNAc-(1-&gt;4)-Mur2Ac(oyl-L-Ala-gamma-D-Glu-L-Lys-D-Ala-D-Ala)](n+1)-di-trans,octa-cis-undecaprenyl diphosphate + di-trans,octa-cis-undecaprenyl diphosphate + H(+)</text>
        <dbReference type="Rhea" id="RHEA:23708"/>
        <dbReference type="Rhea" id="RHEA-COMP:9602"/>
        <dbReference type="Rhea" id="RHEA-COMP:9603"/>
        <dbReference type="ChEBI" id="CHEBI:15378"/>
        <dbReference type="ChEBI" id="CHEBI:58405"/>
        <dbReference type="ChEBI" id="CHEBI:60033"/>
        <dbReference type="ChEBI" id="CHEBI:78435"/>
        <dbReference type="EC" id="2.4.99.28"/>
    </reaction>
</comment>
<dbReference type="GO" id="GO:0071555">
    <property type="term" value="P:cell wall organization"/>
    <property type="evidence" value="ECO:0007669"/>
    <property type="project" value="UniProtKB-KW"/>
</dbReference>
<evidence type="ECO:0000256" key="14">
    <source>
        <dbReference type="ARBA" id="ARBA00022801"/>
    </source>
</evidence>
<feature type="domain" description="Penicillin-binding protein transpeptidase" evidence="28">
    <location>
        <begin position="355"/>
        <end position="602"/>
    </location>
</feature>
<evidence type="ECO:0000256" key="23">
    <source>
        <dbReference type="ARBA" id="ARBA00034000"/>
    </source>
</evidence>
<evidence type="ECO:0000256" key="20">
    <source>
        <dbReference type="ARBA" id="ARBA00023251"/>
    </source>
</evidence>
<dbReference type="Proteomes" id="UP000000467">
    <property type="component" value="Chromosome"/>
</dbReference>
<keyword evidence="11" id="KW-0328">Glycosyltransferase</keyword>
<evidence type="ECO:0000256" key="22">
    <source>
        <dbReference type="ARBA" id="ARBA00023316"/>
    </source>
</evidence>
<dbReference type="GO" id="GO:0006508">
    <property type="term" value="P:proteolysis"/>
    <property type="evidence" value="ECO:0007669"/>
    <property type="project" value="UniProtKB-KW"/>
</dbReference>
<dbReference type="SUPFAM" id="SSF53955">
    <property type="entry name" value="Lysozyme-like"/>
    <property type="match status" value="1"/>
</dbReference>